<protein>
    <recommendedName>
        <fullName evidence="1">Peptidase C39-like domain-containing protein</fullName>
    </recommendedName>
</protein>
<dbReference type="Proteomes" id="UP000228689">
    <property type="component" value="Unassembled WGS sequence"/>
</dbReference>
<evidence type="ECO:0000259" key="1">
    <source>
        <dbReference type="Pfam" id="PF13529"/>
    </source>
</evidence>
<reference evidence="3" key="1">
    <citation type="submission" date="2017-09" db="EMBL/GenBank/DDBJ databases">
        <title>Depth-based differentiation of microbial function through sediment-hosted aquifers and enrichment of novel symbionts in the deep terrestrial subsurface.</title>
        <authorList>
            <person name="Probst A.J."/>
            <person name="Ladd B."/>
            <person name="Jarett J.K."/>
            <person name="Geller-Mcgrath D.E."/>
            <person name="Sieber C.M.K."/>
            <person name="Emerson J.B."/>
            <person name="Anantharaman K."/>
            <person name="Thomas B.C."/>
            <person name="Malmstrom R."/>
            <person name="Stieglmeier M."/>
            <person name="Klingl A."/>
            <person name="Woyke T."/>
            <person name="Ryan C.M."/>
            <person name="Banfield J.F."/>
        </authorList>
    </citation>
    <scope>NUCLEOTIDE SEQUENCE [LARGE SCALE GENOMIC DNA]</scope>
</reference>
<gene>
    <name evidence="2" type="ORF">COY67_00810</name>
</gene>
<organism evidence="2 3">
    <name type="scientific">Candidatus Komeilibacteria bacterium CG_4_10_14_0_8_um_filter_37_78</name>
    <dbReference type="NCBI Taxonomy" id="1974471"/>
    <lineage>
        <taxon>Bacteria</taxon>
        <taxon>Candidatus Komeiliibacteriota</taxon>
    </lineage>
</organism>
<name>A0A2M7RER0_9BACT</name>
<feature type="domain" description="Peptidase C39-like" evidence="1">
    <location>
        <begin position="76"/>
        <end position="217"/>
    </location>
</feature>
<dbReference type="EMBL" id="PFMC01000020">
    <property type="protein sequence ID" value="PIY95255.1"/>
    <property type="molecule type" value="Genomic_DNA"/>
</dbReference>
<comment type="caution">
    <text evidence="2">The sequence shown here is derived from an EMBL/GenBank/DDBJ whole genome shotgun (WGS) entry which is preliminary data.</text>
</comment>
<accession>A0A2M7RER0</accession>
<dbReference type="InterPro" id="IPR039564">
    <property type="entry name" value="Peptidase_C39-like"/>
</dbReference>
<evidence type="ECO:0000313" key="2">
    <source>
        <dbReference type="EMBL" id="PIY95255.1"/>
    </source>
</evidence>
<evidence type="ECO:0000313" key="3">
    <source>
        <dbReference type="Proteomes" id="UP000228689"/>
    </source>
</evidence>
<dbReference type="AlphaFoldDB" id="A0A2M7RER0"/>
<sequence length="254" mass="29122">MKKTIILLILTIALIVVYFQSARFTNYFSQPAKTDLPEAVSFQDLNIQIEDIDLTEIALVADEVVPETTIVEEINLDVPFMVQAPKVNWDLPYQEACEEASLIMVHYYWQGKELTTELAEQEIQDLVAWQMEKLGDYQDTTIEQTAWIAENYWHYQTEIVENPSIEIIKNYLSLGYPVIAPFYGKAIGNPYYSGDGPLYHMLVIKGFYDDQLITNDPGTKRGADYLYDYQLLAALHDWYDGDVANGPARILIVK</sequence>
<dbReference type="Pfam" id="PF13529">
    <property type="entry name" value="Peptidase_C39_2"/>
    <property type="match status" value="1"/>
</dbReference>
<proteinExistence type="predicted"/>
<dbReference type="Gene3D" id="3.90.70.10">
    <property type="entry name" value="Cysteine proteinases"/>
    <property type="match status" value="1"/>
</dbReference>